<dbReference type="Proteomes" id="UP000004594">
    <property type="component" value="Unassembled WGS sequence"/>
</dbReference>
<dbReference type="InterPro" id="IPR035901">
    <property type="entry name" value="GIY-YIG_endonuc_sf"/>
</dbReference>
<name>E4L900_9FIRM</name>
<evidence type="ECO:0000313" key="4">
    <source>
        <dbReference type="Proteomes" id="UP000004594"/>
    </source>
</evidence>
<dbReference type="CDD" id="cd10456">
    <property type="entry name" value="GIY-YIG_UPF0213"/>
    <property type="match status" value="1"/>
</dbReference>
<dbReference type="Pfam" id="PF01541">
    <property type="entry name" value="GIY-YIG"/>
    <property type="match status" value="1"/>
</dbReference>
<dbReference type="PROSITE" id="PS50164">
    <property type="entry name" value="GIY_YIG"/>
    <property type="match status" value="1"/>
</dbReference>
<protein>
    <submittedName>
        <fullName evidence="3">GIY-YIG nuclease superfamily protein</fullName>
    </submittedName>
</protein>
<proteinExistence type="inferred from homology"/>
<dbReference type="EMBL" id="AENT01000017">
    <property type="protein sequence ID" value="EFR42734.1"/>
    <property type="molecule type" value="Genomic_DNA"/>
</dbReference>
<gene>
    <name evidence="3" type="ORF">HMPREF9220_0556</name>
</gene>
<comment type="similarity">
    <text evidence="1">Belongs to the UPF0213 family.</text>
</comment>
<accession>E4L900</accession>
<dbReference type="InterPro" id="IPR000305">
    <property type="entry name" value="GIY-YIG_endonuc"/>
</dbReference>
<organism evidence="3 4">
    <name type="scientific">Dialister micraerophilus UPII 345-E</name>
    <dbReference type="NCBI Taxonomy" id="910314"/>
    <lineage>
        <taxon>Bacteria</taxon>
        <taxon>Bacillati</taxon>
        <taxon>Bacillota</taxon>
        <taxon>Negativicutes</taxon>
        <taxon>Veillonellales</taxon>
        <taxon>Veillonellaceae</taxon>
        <taxon>Dialister</taxon>
    </lineage>
</organism>
<dbReference type="eggNOG" id="COG2827">
    <property type="taxonomic scope" value="Bacteria"/>
</dbReference>
<dbReference type="InterPro" id="IPR050190">
    <property type="entry name" value="UPF0213_domain"/>
</dbReference>
<evidence type="ECO:0000313" key="3">
    <source>
        <dbReference type="EMBL" id="EFR42734.1"/>
    </source>
</evidence>
<dbReference type="Gene3D" id="3.40.1440.10">
    <property type="entry name" value="GIY-YIG endonuclease"/>
    <property type="match status" value="1"/>
</dbReference>
<dbReference type="SUPFAM" id="SSF82771">
    <property type="entry name" value="GIY-YIG endonuclease"/>
    <property type="match status" value="1"/>
</dbReference>
<dbReference type="RefSeq" id="WP_007554625.1">
    <property type="nucleotide sequence ID" value="NZ_AENT01000017.1"/>
</dbReference>
<sequence>MKEKKYFTYMLRCCDNSLYSGYTTDLQKRLETHNEGKGAKYTRSRLPVTLVWYKEWKDEHTARSEEIKMKRLTKEQKEEKIKKFGKATE</sequence>
<dbReference type="PANTHER" id="PTHR34477:SF1">
    <property type="entry name" value="UPF0213 PROTEIN YHBQ"/>
    <property type="match status" value="1"/>
</dbReference>
<feature type="domain" description="GIY-YIG" evidence="2">
    <location>
        <begin position="4"/>
        <end position="79"/>
    </location>
</feature>
<reference evidence="3 4" key="1">
    <citation type="submission" date="2010-11" db="EMBL/GenBank/DDBJ databases">
        <authorList>
            <person name="Durkin A.S."/>
            <person name="Madupu R."/>
            <person name="Torralba M."/>
            <person name="Gillis M."/>
            <person name="Methe B."/>
            <person name="Sutton G."/>
            <person name="Nelson K.E."/>
        </authorList>
    </citation>
    <scope>NUCLEOTIDE SEQUENCE [LARGE SCALE GENOMIC DNA]</scope>
    <source>
        <strain evidence="3 4">UPII 345-E</strain>
    </source>
</reference>
<comment type="caution">
    <text evidence="3">The sequence shown here is derived from an EMBL/GenBank/DDBJ whole genome shotgun (WGS) entry which is preliminary data.</text>
</comment>
<evidence type="ECO:0000259" key="2">
    <source>
        <dbReference type="PROSITE" id="PS50164"/>
    </source>
</evidence>
<evidence type="ECO:0000256" key="1">
    <source>
        <dbReference type="ARBA" id="ARBA00007435"/>
    </source>
</evidence>
<dbReference type="AlphaFoldDB" id="E4L900"/>
<dbReference type="PANTHER" id="PTHR34477">
    <property type="entry name" value="UPF0213 PROTEIN YHBQ"/>
    <property type="match status" value="1"/>
</dbReference>